<dbReference type="AlphaFoldDB" id="A0A433DA90"/>
<dbReference type="OrthoDB" id="1658at2759"/>
<dbReference type="Gene3D" id="1.25.40.120">
    <property type="entry name" value="Protein prenylyltransferase"/>
    <property type="match status" value="1"/>
</dbReference>
<comment type="caution">
    <text evidence="1">The sequence shown here is derived from an EMBL/GenBank/DDBJ whole genome shotgun (WGS) entry which is preliminary data.</text>
</comment>
<gene>
    <name evidence="1" type="ORF">BC936DRAFT_145326</name>
</gene>
<proteinExistence type="predicted"/>
<dbReference type="EMBL" id="RBNI01004092">
    <property type="protein sequence ID" value="RUP47788.1"/>
    <property type="molecule type" value="Genomic_DNA"/>
</dbReference>
<dbReference type="GO" id="GO:0008318">
    <property type="term" value="F:protein prenyltransferase activity"/>
    <property type="evidence" value="ECO:0007669"/>
    <property type="project" value="InterPro"/>
</dbReference>
<name>A0A433DA90_9FUNG</name>
<reference evidence="1 2" key="1">
    <citation type="journal article" date="2018" name="New Phytol.">
        <title>Phylogenomics of Endogonaceae and evolution of mycorrhizas within Mucoromycota.</title>
        <authorList>
            <person name="Chang Y."/>
            <person name="Desiro A."/>
            <person name="Na H."/>
            <person name="Sandor L."/>
            <person name="Lipzen A."/>
            <person name="Clum A."/>
            <person name="Barry K."/>
            <person name="Grigoriev I.V."/>
            <person name="Martin F.M."/>
            <person name="Stajich J.E."/>
            <person name="Smith M.E."/>
            <person name="Bonito G."/>
            <person name="Spatafora J.W."/>
        </authorList>
    </citation>
    <scope>NUCLEOTIDE SEQUENCE [LARGE SCALE GENOMIC DNA]</scope>
    <source>
        <strain evidence="1 2">GMNB39</strain>
    </source>
</reference>
<dbReference type="InterPro" id="IPR002088">
    <property type="entry name" value="Prenyl_trans_a"/>
</dbReference>
<organism evidence="1 2">
    <name type="scientific">Jimgerdemannia flammicorona</name>
    <dbReference type="NCBI Taxonomy" id="994334"/>
    <lineage>
        <taxon>Eukaryota</taxon>
        <taxon>Fungi</taxon>
        <taxon>Fungi incertae sedis</taxon>
        <taxon>Mucoromycota</taxon>
        <taxon>Mucoromycotina</taxon>
        <taxon>Endogonomycetes</taxon>
        <taxon>Endogonales</taxon>
        <taxon>Endogonaceae</taxon>
        <taxon>Jimgerdemannia</taxon>
    </lineage>
</organism>
<dbReference type="Proteomes" id="UP000268093">
    <property type="component" value="Unassembled WGS sequence"/>
</dbReference>
<keyword evidence="2" id="KW-1185">Reference proteome</keyword>
<dbReference type="SUPFAM" id="SSF48439">
    <property type="entry name" value="Protein prenylyltransferase"/>
    <property type="match status" value="1"/>
</dbReference>
<evidence type="ECO:0000313" key="2">
    <source>
        <dbReference type="Proteomes" id="UP000268093"/>
    </source>
</evidence>
<accession>A0A433DA90</accession>
<dbReference type="Pfam" id="PF01239">
    <property type="entry name" value="PPTA"/>
    <property type="match status" value="1"/>
</dbReference>
<evidence type="ECO:0008006" key="3">
    <source>
        <dbReference type="Google" id="ProtNLM"/>
    </source>
</evidence>
<evidence type="ECO:0000313" key="1">
    <source>
        <dbReference type="EMBL" id="RUP47788.1"/>
    </source>
</evidence>
<sequence length="70" mass="8072">MCWIFGVWTSLKAPLIAYRIEIELIKAAVYTDPDDSSVWLYRWWLIGRGTYFSLAAPSSSMFKARHADAQ</sequence>
<protein>
    <recommendedName>
        <fullName evidence="3">Geranylgeranyl transferase type II subunit alpha</fullName>
    </recommendedName>
</protein>